<reference evidence="8" key="1">
    <citation type="submission" date="2025-08" db="UniProtKB">
        <authorList>
            <consortium name="RefSeq"/>
        </authorList>
    </citation>
    <scope>IDENTIFICATION</scope>
    <source>
        <strain evidence="8">OHB3-1</strain>
    </source>
</reference>
<dbReference type="Pfam" id="PF07690">
    <property type="entry name" value="MFS_1"/>
    <property type="match status" value="1"/>
</dbReference>
<keyword evidence="3 6" id="KW-0812">Transmembrane</keyword>
<accession>A0A6J1CFT0</accession>
<feature type="transmembrane region" description="Helical" evidence="6">
    <location>
        <begin position="247"/>
        <end position="268"/>
    </location>
</feature>
<feature type="transmembrane region" description="Helical" evidence="6">
    <location>
        <begin position="80"/>
        <end position="97"/>
    </location>
</feature>
<dbReference type="GeneID" id="111011033"/>
<dbReference type="InterPro" id="IPR036259">
    <property type="entry name" value="MFS_trans_sf"/>
</dbReference>
<keyword evidence="5 6" id="KW-0472">Membrane</keyword>
<keyword evidence="2" id="KW-0813">Transport</keyword>
<evidence type="ECO:0000256" key="1">
    <source>
        <dbReference type="ARBA" id="ARBA00004141"/>
    </source>
</evidence>
<evidence type="ECO:0000256" key="4">
    <source>
        <dbReference type="ARBA" id="ARBA00022989"/>
    </source>
</evidence>
<feature type="transmembrane region" description="Helical" evidence="6">
    <location>
        <begin position="7"/>
        <end position="25"/>
    </location>
</feature>
<dbReference type="PANTHER" id="PTHR23504:SF1">
    <property type="entry name" value="GH21943P-RELATED"/>
    <property type="match status" value="1"/>
</dbReference>
<feature type="transmembrane region" description="Helical" evidence="6">
    <location>
        <begin position="343"/>
        <end position="367"/>
    </location>
</feature>
<proteinExistence type="predicted"/>
<evidence type="ECO:0000256" key="6">
    <source>
        <dbReference type="SAM" id="Phobius"/>
    </source>
</evidence>
<dbReference type="RefSeq" id="XP_022140336.1">
    <property type="nucleotide sequence ID" value="XM_022284644.1"/>
</dbReference>
<dbReference type="GO" id="GO:0016020">
    <property type="term" value="C:membrane"/>
    <property type="evidence" value="ECO:0007669"/>
    <property type="project" value="UniProtKB-SubCell"/>
</dbReference>
<evidence type="ECO:0000256" key="5">
    <source>
        <dbReference type="ARBA" id="ARBA00023136"/>
    </source>
</evidence>
<dbReference type="Proteomes" id="UP000504603">
    <property type="component" value="Unplaced"/>
</dbReference>
<keyword evidence="7" id="KW-1185">Reference proteome</keyword>
<feature type="transmembrane region" description="Helical" evidence="6">
    <location>
        <begin position="280"/>
        <end position="297"/>
    </location>
</feature>
<dbReference type="AlphaFoldDB" id="A0A6J1CFT0"/>
<evidence type="ECO:0000256" key="3">
    <source>
        <dbReference type="ARBA" id="ARBA00022692"/>
    </source>
</evidence>
<organism evidence="7 8">
    <name type="scientific">Momordica charantia</name>
    <name type="common">Bitter gourd</name>
    <name type="synonym">Balsam pear</name>
    <dbReference type="NCBI Taxonomy" id="3673"/>
    <lineage>
        <taxon>Eukaryota</taxon>
        <taxon>Viridiplantae</taxon>
        <taxon>Streptophyta</taxon>
        <taxon>Embryophyta</taxon>
        <taxon>Tracheophyta</taxon>
        <taxon>Spermatophyta</taxon>
        <taxon>Magnoliopsida</taxon>
        <taxon>eudicotyledons</taxon>
        <taxon>Gunneridae</taxon>
        <taxon>Pentapetalae</taxon>
        <taxon>rosids</taxon>
        <taxon>fabids</taxon>
        <taxon>Cucurbitales</taxon>
        <taxon>Cucurbitaceae</taxon>
        <taxon>Momordiceae</taxon>
        <taxon>Momordica</taxon>
    </lineage>
</organism>
<dbReference type="Gene3D" id="1.20.1250.20">
    <property type="entry name" value="MFS general substrate transporter like domains"/>
    <property type="match status" value="1"/>
</dbReference>
<dbReference type="InterPro" id="IPR011701">
    <property type="entry name" value="MFS"/>
</dbReference>
<feature type="transmembrane region" description="Helical" evidence="6">
    <location>
        <begin position="45"/>
        <end position="68"/>
    </location>
</feature>
<feature type="transmembrane region" description="Helical" evidence="6">
    <location>
        <begin position="140"/>
        <end position="164"/>
    </location>
</feature>
<evidence type="ECO:0000313" key="7">
    <source>
        <dbReference type="Proteomes" id="UP000504603"/>
    </source>
</evidence>
<dbReference type="SUPFAM" id="SSF103473">
    <property type="entry name" value="MFS general substrate transporter"/>
    <property type="match status" value="1"/>
</dbReference>
<dbReference type="CDD" id="cd17330">
    <property type="entry name" value="MFS_SLC46_TetA_like"/>
    <property type="match status" value="1"/>
</dbReference>
<keyword evidence="4 6" id="KW-1133">Transmembrane helix</keyword>
<feature type="transmembrane region" description="Helical" evidence="6">
    <location>
        <begin position="379"/>
        <end position="398"/>
    </location>
</feature>
<evidence type="ECO:0000256" key="2">
    <source>
        <dbReference type="ARBA" id="ARBA00022448"/>
    </source>
</evidence>
<sequence length="410" mass="44704">MELIRELGQLFVTVLLTGFGISVVIPAMTDVTVESVCPGRDQCSLAIYLAGFQQAITGFGAMFVIPLIGSLSDKYGRKSLLTVSIALSIMPPAILAYERSTSFFYAYYVMKTLTAMLCDGALLSLALAYTADKIPADRRISAFGIISGAFSASFLCGSFAARFLPIDATFKVAMGASLLATVYMRVFLEESIPYEIDELSQPISKTEGEGDVDVPELSRRALTTFKRVPSIKEVIRLLRSSSTFSRTAMVCFFNNLTLGWLQASLMYYLKDRFHSNKDQFASLMIFFGALGTISQSFVLSIAWSFWVIYASCALFLLSFCAIPTTCSIASKQVGAHNQGKAQGCLFGIQSFAYAISPLIFNPLAALFLSEDAPFDFPGFSILCIGLNTLVAFVLSLTIKENPSISSEEDH</sequence>
<dbReference type="GO" id="GO:0022857">
    <property type="term" value="F:transmembrane transporter activity"/>
    <property type="evidence" value="ECO:0007669"/>
    <property type="project" value="InterPro"/>
</dbReference>
<dbReference type="PANTHER" id="PTHR23504">
    <property type="entry name" value="MAJOR FACILITATOR SUPERFAMILY DOMAIN-CONTAINING PROTEIN 10"/>
    <property type="match status" value="1"/>
</dbReference>
<comment type="subcellular location">
    <subcellularLocation>
        <location evidence="1">Membrane</location>
        <topology evidence="1">Multi-pass membrane protein</topology>
    </subcellularLocation>
</comment>
<feature type="transmembrane region" description="Helical" evidence="6">
    <location>
        <begin position="303"/>
        <end position="322"/>
    </location>
</feature>
<gene>
    <name evidence="8" type="primary">LOC111011033</name>
</gene>
<name>A0A6J1CFT0_MOMCH</name>
<feature type="transmembrane region" description="Helical" evidence="6">
    <location>
        <begin position="103"/>
        <end position="128"/>
    </location>
</feature>
<evidence type="ECO:0000313" key="8">
    <source>
        <dbReference type="RefSeq" id="XP_022140336.1"/>
    </source>
</evidence>
<protein>
    <submittedName>
        <fullName evidence="8">Uncharacterized protein LOC111011033 isoform X3</fullName>
    </submittedName>
</protein>